<gene>
    <name evidence="1" type="ORF">BFS30_23990</name>
</gene>
<name>A0A1D7QMR7_9SPHI</name>
<reference evidence="1 2" key="1">
    <citation type="submission" date="2016-08" db="EMBL/GenBank/DDBJ databases">
        <authorList>
            <person name="Seilhamer J.J."/>
        </authorList>
    </citation>
    <scope>NUCLEOTIDE SEQUENCE [LARGE SCALE GENOMIC DNA]</scope>
    <source>
        <strain evidence="1 2">DX4</strain>
    </source>
</reference>
<evidence type="ECO:0000313" key="2">
    <source>
        <dbReference type="Proteomes" id="UP000094313"/>
    </source>
</evidence>
<organism evidence="1 2">
    <name type="scientific">Pedobacter steynii</name>
    <dbReference type="NCBI Taxonomy" id="430522"/>
    <lineage>
        <taxon>Bacteria</taxon>
        <taxon>Pseudomonadati</taxon>
        <taxon>Bacteroidota</taxon>
        <taxon>Sphingobacteriia</taxon>
        <taxon>Sphingobacteriales</taxon>
        <taxon>Sphingobacteriaceae</taxon>
        <taxon>Pedobacter</taxon>
    </lineage>
</organism>
<sequence>MSYHSRVYRQRNTHVHDDVKPQPFFSNQQINSVQRLATADIQRDPVPANLKLPCKWGDYFFEEYKIAGIRILIGMAEADRKSIAPVKEIAARIEADNKAIPLEAFKVKTCIISPNTTRFALFKGEPTLMIDPADANLPSLSHEMGHAVFHYLSHNRNATINKSTKSEDWILNLTDIFLQLRGITLKKDKDAEITANQIVDPTEWSPGGRAEHPTDVDEFFASAKEAFQTDKKALESTFEKYGKQDKKVTELGNRLMALLSFLFMNNKLTLKKTLATGKEKLNEQLDNLVEPSKVEDTMGAHALTAKLVDPDDRKNCKPSAMP</sequence>
<dbReference type="KEGG" id="psty:BFS30_23990"/>
<dbReference type="EMBL" id="CP017141">
    <property type="protein sequence ID" value="AOM79953.1"/>
    <property type="molecule type" value="Genomic_DNA"/>
</dbReference>
<dbReference type="AlphaFoldDB" id="A0A1D7QMR7"/>
<dbReference type="RefSeq" id="WP_069381615.1">
    <property type="nucleotide sequence ID" value="NZ_CP017141.1"/>
</dbReference>
<proteinExistence type="predicted"/>
<dbReference type="Proteomes" id="UP000094313">
    <property type="component" value="Chromosome"/>
</dbReference>
<accession>A0A1D7QMR7</accession>
<evidence type="ECO:0000313" key="1">
    <source>
        <dbReference type="EMBL" id="AOM79953.1"/>
    </source>
</evidence>
<keyword evidence="2" id="KW-1185">Reference proteome</keyword>
<protein>
    <submittedName>
        <fullName evidence="1">Uncharacterized protein</fullName>
    </submittedName>
</protein>